<evidence type="ECO:0000256" key="1">
    <source>
        <dbReference type="ARBA" id="ARBA00004141"/>
    </source>
</evidence>
<dbReference type="InterPro" id="IPR000832">
    <property type="entry name" value="GPCR_2_secretin-like"/>
</dbReference>
<keyword evidence="5 10" id="KW-1133">Transmembrane helix</keyword>
<dbReference type="Gene3D" id="2.170.180.11">
    <property type="entry name" value="Methuselah ectodomain, domain 2"/>
    <property type="match status" value="1"/>
</dbReference>
<dbReference type="GO" id="GO:0004930">
    <property type="term" value="F:G protein-coupled receptor activity"/>
    <property type="evidence" value="ECO:0007669"/>
    <property type="project" value="UniProtKB-KW"/>
</dbReference>
<feature type="transmembrane region" description="Helical" evidence="10">
    <location>
        <begin position="242"/>
        <end position="267"/>
    </location>
</feature>
<dbReference type="InterPro" id="IPR023311">
    <property type="entry name" value="Methusela_ecto_dom_2"/>
</dbReference>
<evidence type="ECO:0000256" key="4">
    <source>
        <dbReference type="ARBA" id="ARBA00022729"/>
    </source>
</evidence>
<dbReference type="Pfam" id="PF00002">
    <property type="entry name" value="7tm_2"/>
    <property type="match status" value="1"/>
</dbReference>
<dbReference type="PANTHER" id="PTHR46953">
    <property type="entry name" value="G-PROTEIN COUPLED RECEPTOR MTH-LIKE 1-RELATED"/>
    <property type="match status" value="1"/>
</dbReference>
<keyword evidence="6" id="KW-0297">G-protein coupled receptor</keyword>
<feature type="transmembrane region" description="Helical" evidence="10">
    <location>
        <begin position="177"/>
        <end position="199"/>
    </location>
</feature>
<keyword evidence="13" id="KW-1185">Reference proteome</keyword>
<sequence length="484" mass="56180">MHDSSYSLVPFIIIISRLIIVEGLVPVIHSITLENETTIPKEYEDLPLIAKCCSTDRILIRNKDQGPKCVRSSYYSTLPFSPLFCKFNSSGTWSLGEEEDRFVALIGYPCRYESFDLNTENDTYYLLRNGSIYFPLYEPSMLMPGVNYCMDITSTLNLVTVVCSSIDDKVLMAGTRIIYVCGLIISVLFLILTIIAYSITPELKDVYGKILHRYCGCLALAFIILAITQLGGVHWTSDTCTAIAFVVQFSFVACYFWLNVMCIETWLLIRNHVHHDPYQRIKPNLLFFYYSIWVWGSLGILILWSIVMDLNPTIPTIYIKPNFFSESDSCWFKSDTNTMPFFFVPVGFLLLINLIFFILTGITIRRYQKDLALRRLARNQDSVEQDQRLFYNLKKTFMVCIILFFFMTLTWVLELISWWIDIYFFDWLTLDLLNSLHGVFVFILFVLRKPIRGLIWSRIQKFCDIDTVQSQTGVPNVNLLRVTN</sequence>
<evidence type="ECO:0000313" key="12">
    <source>
        <dbReference type="EMBL" id="KAL2720893.1"/>
    </source>
</evidence>
<keyword evidence="9" id="KW-0807">Transducer</keyword>
<evidence type="ECO:0000256" key="3">
    <source>
        <dbReference type="ARBA" id="ARBA00022692"/>
    </source>
</evidence>
<name>A0ABD2AJW0_VESSQ</name>
<dbReference type="InterPro" id="IPR017981">
    <property type="entry name" value="GPCR_2-like_7TM"/>
</dbReference>
<gene>
    <name evidence="12" type="ORF">V1478_009939</name>
</gene>
<dbReference type="PANTHER" id="PTHR46953:SF1">
    <property type="entry name" value="G-PROTEIN COUPLED RECEPTOR MTH-LIKE 1-RELATED"/>
    <property type="match status" value="1"/>
</dbReference>
<evidence type="ECO:0000256" key="2">
    <source>
        <dbReference type="ARBA" id="ARBA00008979"/>
    </source>
</evidence>
<dbReference type="Gene3D" id="1.20.1070.10">
    <property type="entry name" value="Rhodopsin 7-helix transmembrane proteins"/>
    <property type="match status" value="1"/>
</dbReference>
<evidence type="ECO:0000256" key="9">
    <source>
        <dbReference type="ARBA" id="ARBA00023224"/>
    </source>
</evidence>
<keyword evidence="7 10" id="KW-0472">Membrane</keyword>
<evidence type="ECO:0000259" key="11">
    <source>
        <dbReference type="PROSITE" id="PS50261"/>
    </source>
</evidence>
<dbReference type="EMBL" id="JAUDFV010000144">
    <property type="protein sequence ID" value="KAL2720893.1"/>
    <property type="molecule type" value="Genomic_DNA"/>
</dbReference>
<evidence type="ECO:0000256" key="8">
    <source>
        <dbReference type="ARBA" id="ARBA00023170"/>
    </source>
</evidence>
<keyword evidence="3 10" id="KW-0812">Transmembrane</keyword>
<feature type="transmembrane region" description="Helical" evidence="10">
    <location>
        <begin position="341"/>
        <end position="364"/>
    </location>
</feature>
<protein>
    <submittedName>
        <fullName evidence="12">G-protein coupled receptor Mth2-like isoform X1</fullName>
    </submittedName>
</protein>
<accession>A0ABD2AJW0</accession>
<dbReference type="CDD" id="cd15039">
    <property type="entry name" value="7tmB3_Methuselah-like"/>
    <property type="match status" value="1"/>
</dbReference>
<dbReference type="GO" id="GO:0016020">
    <property type="term" value="C:membrane"/>
    <property type="evidence" value="ECO:0007669"/>
    <property type="project" value="UniProtKB-SubCell"/>
</dbReference>
<keyword evidence="4" id="KW-0732">Signal</keyword>
<feature type="transmembrane region" description="Helical" evidence="10">
    <location>
        <begin position="397"/>
        <end position="420"/>
    </location>
</feature>
<feature type="transmembrane region" description="Helical" evidence="10">
    <location>
        <begin position="432"/>
        <end position="451"/>
    </location>
</feature>
<evidence type="ECO:0000256" key="5">
    <source>
        <dbReference type="ARBA" id="ARBA00022989"/>
    </source>
</evidence>
<feature type="transmembrane region" description="Helical" evidence="10">
    <location>
        <begin position="211"/>
        <end position="230"/>
    </location>
</feature>
<proteinExistence type="inferred from homology"/>
<feature type="domain" description="G-protein coupled receptors family 2 profile 2" evidence="11">
    <location>
        <begin position="175"/>
        <end position="449"/>
    </location>
</feature>
<comment type="caution">
    <text evidence="12">The sequence shown here is derived from an EMBL/GenBank/DDBJ whole genome shotgun (WGS) entry which is preliminary data.</text>
</comment>
<organism evidence="12 13">
    <name type="scientific">Vespula squamosa</name>
    <name type="common">Southern yellow jacket</name>
    <name type="synonym">Wasp</name>
    <dbReference type="NCBI Taxonomy" id="30214"/>
    <lineage>
        <taxon>Eukaryota</taxon>
        <taxon>Metazoa</taxon>
        <taxon>Ecdysozoa</taxon>
        <taxon>Arthropoda</taxon>
        <taxon>Hexapoda</taxon>
        <taxon>Insecta</taxon>
        <taxon>Pterygota</taxon>
        <taxon>Neoptera</taxon>
        <taxon>Endopterygota</taxon>
        <taxon>Hymenoptera</taxon>
        <taxon>Apocrita</taxon>
        <taxon>Aculeata</taxon>
        <taxon>Vespoidea</taxon>
        <taxon>Vespidae</taxon>
        <taxon>Vespinae</taxon>
        <taxon>Vespula</taxon>
    </lineage>
</organism>
<comment type="similarity">
    <text evidence="2">Belongs to the G-protein coupled receptor 2 family. Mth subfamily.</text>
</comment>
<keyword evidence="8" id="KW-0675">Receptor</keyword>
<dbReference type="AlphaFoldDB" id="A0ABD2AJW0"/>
<evidence type="ECO:0000256" key="10">
    <source>
        <dbReference type="SAM" id="Phobius"/>
    </source>
</evidence>
<comment type="subcellular location">
    <subcellularLocation>
        <location evidence="1">Membrane</location>
        <topology evidence="1">Multi-pass membrane protein</topology>
    </subcellularLocation>
</comment>
<dbReference type="PROSITE" id="PS50261">
    <property type="entry name" value="G_PROTEIN_RECEP_F2_4"/>
    <property type="match status" value="1"/>
</dbReference>
<evidence type="ECO:0000313" key="13">
    <source>
        <dbReference type="Proteomes" id="UP001607302"/>
    </source>
</evidence>
<dbReference type="Proteomes" id="UP001607302">
    <property type="component" value="Unassembled WGS sequence"/>
</dbReference>
<evidence type="ECO:0000256" key="6">
    <source>
        <dbReference type="ARBA" id="ARBA00023040"/>
    </source>
</evidence>
<reference evidence="12 13" key="1">
    <citation type="journal article" date="2024" name="Ann. Entomol. Soc. Am.">
        <title>Genomic analyses of the southern and eastern yellowjacket wasps (Hymenoptera: Vespidae) reveal evolutionary signatures of social life.</title>
        <authorList>
            <person name="Catto M.A."/>
            <person name="Caine P.B."/>
            <person name="Orr S.E."/>
            <person name="Hunt B.G."/>
            <person name="Goodisman M.A.D."/>
        </authorList>
    </citation>
    <scope>NUCLEOTIDE SEQUENCE [LARGE SCALE GENOMIC DNA]</scope>
    <source>
        <strain evidence="12">233</strain>
        <tissue evidence="12">Head and thorax</tissue>
    </source>
</reference>
<evidence type="ECO:0000256" key="7">
    <source>
        <dbReference type="ARBA" id="ARBA00023136"/>
    </source>
</evidence>
<feature type="transmembrane region" description="Helical" evidence="10">
    <location>
        <begin position="287"/>
        <end position="307"/>
    </location>
</feature>
<dbReference type="InterPro" id="IPR052808">
    <property type="entry name" value="GPCR_Mth-like"/>
</dbReference>